<accession>A0A8J1Y9D7</accession>
<sequence>SSVPRRALCYPSSPRACCFKNQCQNKTIEQCTCEDCLDLRQRIVAERHHWYPHSKQCQMTYYDPTSACKMLAEKNVKHIILVGDSLVRHFFGALLILLSGRMKDGAMLPDTKPGDRDYCGYHLQFDEKYCRLMADRERKICNSTIQLTLREDYKLPLLPNSVEFIREKENQVILFSTGLHSGFDFPSTKLAVEKYIKALGDRIFQQNSYTNHTRPRMLFMTPHYPGLMKRARYLNNHQGPKDVMLYTNKMRTFLANYSIPTFNTSALTNHTFSFDGTHFGFGLNLQLAHNLLNY</sequence>
<name>A0A8J1Y9D7_OWEFU</name>
<evidence type="ECO:0000313" key="1">
    <source>
        <dbReference type="EMBL" id="CAH1780199.1"/>
    </source>
</evidence>
<proteinExistence type="predicted"/>
<gene>
    <name evidence="1" type="ORF">OFUS_LOCUS6923</name>
</gene>
<dbReference type="EMBL" id="CAIIXF020000003">
    <property type="protein sequence ID" value="CAH1780199.1"/>
    <property type="molecule type" value="Genomic_DNA"/>
</dbReference>
<evidence type="ECO:0000313" key="2">
    <source>
        <dbReference type="Proteomes" id="UP000749559"/>
    </source>
</evidence>
<dbReference type="Proteomes" id="UP000749559">
    <property type="component" value="Unassembled WGS sequence"/>
</dbReference>
<reference evidence="1" key="1">
    <citation type="submission" date="2022-03" db="EMBL/GenBank/DDBJ databases">
        <authorList>
            <person name="Martin C."/>
        </authorList>
    </citation>
    <scope>NUCLEOTIDE SEQUENCE</scope>
</reference>
<protein>
    <submittedName>
        <fullName evidence="1">Uncharacterized protein</fullName>
    </submittedName>
</protein>
<dbReference type="AlphaFoldDB" id="A0A8J1Y9D7"/>
<keyword evidence="2" id="KW-1185">Reference proteome</keyword>
<feature type="non-terminal residue" evidence="1">
    <location>
        <position position="294"/>
    </location>
</feature>
<dbReference type="OrthoDB" id="5373426at2759"/>
<organism evidence="1 2">
    <name type="scientific">Owenia fusiformis</name>
    <name type="common">Polychaete worm</name>
    <dbReference type="NCBI Taxonomy" id="6347"/>
    <lineage>
        <taxon>Eukaryota</taxon>
        <taxon>Metazoa</taxon>
        <taxon>Spiralia</taxon>
        <taxon>Lophotrochozoa</taxon>
        <taxon>Annelida</taxon>
        <taxon>Polychaeta</taxon>
        <taxon>Sedentaria</taxon>
        <taxon>Canalipalpata</taxon>
        <taxon>Sabellida</taxon>
        <taxon>Oweniida</taxon>
        <taxon>Oweniidae</taxon>
        <taxon>Owenia</taxon>
    </lineage>
</organism>
<comment type="caution">
    <text evidence="1">The sequence shown here is derived from an EMBL/GenBank/DDBJ whole genome shotgun (WGS) entry which is preliminary data.</text>
</comment>
<feature type="non-terminal residue" evidence="1">
    <location>
        <position position="1"/>
    </location>
</feature>